<evidence type="ECO:0000259" key="7">
    <source>
        <dbReference type="PROSITE" id="PS50198"/>
    </source>
</evidence>
<dbReference type="PANTHER" id="PTHR10657">
    <property type="entry name" value="PEPTIDYL-PROLYL CIS-TRANS ISOMERASE"/>
    <property type="match status" value="1"/>
</dbReference>
<dbReference type="CDD" id="cd00201">
    <property type="entry name" value="WW"/>
    <property type="match status" value="1"/>
</dbReference>
<dbReference type="Pfam" id="PF00397">
    <property type="entry name" value="WW"/>
    <property type="match status" value="1"/>
</dbReference>
<dbReference type="GO" id="GO:0005634">
    <property type="term" value="C:nucleus"/>
    <property type="evidence" value="ECO:0007669"/>
    <property type="project" value="TreeGrafter"/>
</dbReference>
<organism evidence="8 9">
    <name type="scientific">Brettanomyces naardenensis</name>
    <name type="common">Yeast</name>
    <dbReference type="NCBI Taxonomy" id="13370"/>
    <lineage>
        <taxon>Eukaryota</taxon>
        <taxon>Fungi</taxon>
        <taxon>Dikarya</taxon>
        <taxon>Ascomycota</taxon>
        <taxon>Saccharomycotina</taxon>
        <taxon>Pichiomycetes</taxon>
        <taxon>Pichiales</taxon>
        <taxon>Pichiaceae</taxon>
        <taxon>Brettanomyces</taxon>
    </lineage>
</organism>
<dbReference type="PROSITE" id="PS50020">
    <property type="entry name" value="WW_DOMAIN_2"/>
    <property type="match status" value="1"/>
</dbReference>
<dbReference type="SUPFAM" id="SSF54534">
    <property type="entry name" value="FKBP-like"/>
    <property type="match status" value="1"/>
</dbReference>
<keyword evidence="9" id="KW-1185">Reference proteome</keyword>
<dbReference type="GO" id="GO:0003755">
    <property type="term" value="F:peptidyl-prolyl cis-trans isomerase activity"/>
    <property type="evidence" value="ECO:0007669"/>
    <property type="project" value="UniProtKB-UniRule"/>
</dbReference>
<dbReference type="AlphaFoldDB" id="A0A448YSN1"/>
<dbReference type="Pfam" id="PF00639">
    <property type="entry name" value="Rotamase"/>
    <property type="match status" value="1"/>
</dbReference>
<evidence type="ECO:0000313" key="9">
    <source>
        <dbReference type="Proteomes" id="UP000290900"/>
    </source>
</evidence>
<dbReference type="Gene3D" id="2.20.70.10">
    <property type="match status" value="1"/>
</dbReference>
<reference evidence="8 9" key="1">
    <citation type="submission" date="2018-12" db="EMBL/GenBank/DDBJ databases">
        <authorList>
            <person name="Tiukova I."/>
            <person name="Dainat J."/>
        </authorList>
    </citation>
    <scope>NUCLEOTIDE SEQUENCE [LARGE SCALE GENOMIC DNA]</scope>
</reference>
<evidence type="ECO:0000259" key="6">
    <source>
        <dbReference type="PROSITE" id="PS50020"/>
    </source>
</evidence>
<dbReference type="STRING" id="13370.A0A448YSN1"/>
<dbReference type="InterPro" id="IPR036020">
    <property type="entry name" value="WW_dom_sf"/>
</dbReference>
<evidence type="ECO:0000313" key="8">
    <source>
        <dbReference type="EMBL" id="VEU23918.1"/>
    </source>
</evidence>
<dbReference type="PANTHER" id="PTHR10657:SF4">
    <property type="entry name" value="PEPTIDYL-PROLYL CIS-TRANS ISOMERASE-RELATED"/>
    <property type="match status" value="1"/>
</dbReference>
<dbReference type="FunCoup" id="A0A448YSN1">
    <property type="interactions" value="1015"/>
</dbReference>
<accession>A0A448YSN1</accession>
<evidence type="ECO:0000256" key="1">
    <source>
        <dbReference type="ARBA" id="ARBA00000971"/>
    </source>
</evidence>
<protein>
    <recommendedName>
        <fullName evidence="5">Peptidyl-prolyl cis-trans isomerase</fullName>
        <ecNumber evidence="5">5.2.1.8</ecNumber>
    </recommendedName>
</protein>
<dbReference type="SUPFAM" id="SSF51045">
    <property type="entry name" value="WW domain"/>
    <property type="match status" value="1"/>
</dbReference>
<feature type="domain" description="PpiC" evidence="7">
    <location>
        <begin position="61"/>
        <end position="172"/>
    </location>
</feature>
<dbReference type="Proteomes" id="UP000290900">
    <property type="component" value="Unassembled WGS sequence"/>
</dbReference>
<dbReference type="Gene3D" id="3.10.50.40">
    <property type="match status" value="1"/>
</dbReference>
<feature type="domain" description="WW" evidence="6">
    <location>
        <begin position="10"/>
        <end position="44"/>
    </location>
</feature>
<dbReference type="SMART" id="SM00456">
    <property type="entry name" value="WW"/>
    <property type="match status" value="1"/>
</dbReference>
<sequence length="172" mass="19548">MTNDIQNPYDGLPEGWTIRISRTYDQEYYYNNSTGESRWEPPEGTDEDKLNLYLSKKLDRPTKVRASHILVKHTGSRRPASWRQAHITRSKEEAIEIMKDYRSQILTGEKSFSDIAREFSDCNSHAKGGDLGFFGRGDMQPSVERAAFALQVGDMSDIVESDSGVHLIERSG</sequence>
<dbReference type="InParanoid" id="A0A448YSN1"/>
<dbReference type="GO" id="GO:0060261">
    <property type="term" value="P:positive regulation of transcription initiation by RNA polymerase II"/>
    <property type="evidence" value="ECO:0007669"/>
    <property type="project" value="UniProtKB-ARBA"/>
</dbReference>
<name>A0A448YSN1_BRENA</name>
<dbReference type="FunFam" id="3.10.50.40:FF:000026">
    <property type="entry name" value="Peptidyl-prolyl cis-trans isomerase"/>
    <property type="match status" value="1"/>
</dbReference>
<dbReference type="GO" id="GO:0005829">
    <property type="term" value="C:cytosol"/>
    <property type="evidence" value="ECO:0007669"/>
    <property type="project" value="TreeGrafter"/>
</dbReference>
<dbReference type="EMBL" id="CAACVR010000067">
    <property type="protein sequence ID" value="VEU23918.1"/>
    <property type="molecule type" value="Genomic_DNA"/>
</dbReference>
<evidence type="ECO:0000256" key="5">
    <source>
        <dbReference type="RuleBase" id="RU363014"/>
    </source>
</evidence>
<dbReference type="OrthoDB" id="2530521at2759"/>
<keyword evidence="3 4" id="KW-0413">Isomerase</keyword>
<dbReference type="InterPro" id="IPR051370">
    <property type="entry name" value="PPIase_Pin1"/>
</dbReference>
<dbReference type="PROSITE" id="PS01159">
    <property type="entry name" value="WW_DOMAIN_1"/>
    <property type="match status" value="1"/>
</dbReference>
<dbReference type="InterPro" id="IPR001202">
    <property type="entry name" value="WW_dom"/>
</dbReference>
<evidence type="ECO:0000256" key="3">
    <source>
        <dbReference type="ARBA" id="ARBA00023235"/>
    </source>
</evidence>
<dbReference type="PROSITE" id="PS50198">
    <property type="entry name" value="PPIC_PPIASE_2"/>
    <property type="match status" value="1"/>
</dbReference>
<dbReference type="EC" id="5.2.1.8" evidence="5"/>
<keyword evidence="2 4" id="KW-0697">Rotamase</keyword>
<evidence type="ECO:0000256" key="4">
    <source>
        <dbReference type="PROSITE-ProRule" id="PRU00278"/>
    </source>
</evidence>
<evidence type="ECO:0000256" key="2">
    <source>
        <dbReference type="ARBA" id="ARBA00023110"/>
    </source>
</evidence>
<proteinExistence type="predicted"/>
<gene>
    <name evidence="8" type="ORF">BRENAR_LOCUS4647</name>
</gene>
<comment type="catalytic activity">
    <reaction evidence="1 5">
        <text>[protein]-peptidylproline (omega=180) = [protein]-peptidylproline (omega=0)</text>
        <dbReference type="Rhea" id="RHEA:16237"/>
        <dbReference type="Rhea" id="RHEA-COMP:10747"/>
        <dbReference type="Rhea" id="RHEA-COMP:10748"/>
        <dbReference type="ChEBI" id="CHEBI:83833"/>
        <dbReference type="ChEBI" id="CHEBI:83834"/>
        <dbReference type="EC" id="5.2.1.8"/>
    </reaction>
</comment>
<dbReference type="InterPro" id="IPR000297">
    <property type="entry name" value="PPIase_PpiC"/>
</dbReference>
<dbReference type="InterPro" id="IPR046357">
    <property type="entry name" value="PPIase_dom_sf"/>
</dbReference>